<evidence type="ECO:0000256" key="3">
    <source>
        <dbReference type="ARBA" id="ARBA00022475"/>
    </source>
</evidence>
<dbReference type="Gene3D" id="1.20.1730.10">
    <property type="entry name" value="Sodium/glucose cotransporter"/>
    <property type="match status" value="1"/>
</dbReference>
<keyword evidence="10" id="KW-1185">Reference proteome</keyword>
<keyword evidence="3" id="KW-1003">Cell membrane</keyword>
<keyword evidence="6" id="KW-0739">Sodium transport</keyword>
<dbReference type="GO" id="GO:0005886">
    <property type="term" value="C:plasma membrane"/>
    <property type="evidence" value="ECO:0007669"/>
    <property type="project" value="UniProtKB-SubCell"/>
</dbReference>
<evidence type="ECO:0000256" key="1">
    <source>
        <dbReference type="ARBA" id="ARBA00004651"/>
    </source>
</evidence>
<keyword evidence="4" id="KW-0915">Sodium</keyword>
<dbReference type="PANTHER" id="PTHR42985">
    <property type="entry name" value="SODIUM-COUPLED MONOCARBOXYLATE TRANSPORTER"/>
    <property type="match status" value="1"/>
</dbReference>
<dbReference type="GO" id="GO:0015293">
    <property type="term" value="F:symporter activity"/>
    <property type="evidence" value="ECO:0007669"/>
    <property type="project" value="TreeGrafter"/>
</dbReference>
<feature type="region of interest" description="Disordered" evidence="7">
    <location>
        <begin position="1"/>
        <end position="21"/>
    </location>
</feature>
<dbReference type="PANTHER" id="PTHR42985:SF39">
    <property type="entry name" value="GH10366P"/>
    <property type="match status" value="1"/>
</dbReference>
<accession>A0AAV4T8Y0</accession>
<comment type="subcellular location">
    <subcellularLocation>
        <location evidence="1">Cell membrane</location>
        <topology evidence="1">Multi-pass membrane protein</topology>
    </subcellularLocation>
</comment>
<name>A0AAV4T8Y0_CAEEX</name>
<organism evidence="9 10">
    <name type="scientific">Caerostris extrusa</name>
    <name type="common">Bark spider</name>
    <name type="synonym">Caerostris bankana</name>
    <dbReference type="NCBI Taxonomy" id="172846"/>
    <lineage>
        <taxon>Eukaryota</taxon>
        <taxon>Metazoa</taxon>
        <taxon>Ecdysozoa</taxon>
        <taxon>Arthropoda</taxon>
        <taxon>Chelicerata</taxon>
        <taxon>Arachnida</taxon>
        <taxon>Araneae</taxon>
        <taxon>Araneomorphae</taxon>
        <taxon>Entelegynae</taxon>
        <taxon>Araneoidea</taxon>
        <taxon>Araneidae</taxon>
        <taxon>Caerostris</taxon>
    </lineage>
</organism>
<evidence type="ECO:0000313" key="10">
    <source>
        <dbReference type="Proteomes" id="UP001054945"/>
    </source>
</evidence>
<dbReference type="GO" id="GO:0006814">
    <property type="term" value="P:sodium ion transport"/>
    <property type="evidence" value="ECO:0007669"/>
    <property type="project" value="UniProtKB-KW"/>
</dbReference>
<reference evidence="9 10" key="1">
    <citation type="submission" date="2021-06" db="EMBL/GenBank/DDBJ databases">
        <title>Caerostris extrusa draft genome.</title>
        <authorList>
            <person name="Kono N."/>
            <person name="Arakawa K."/>
        </authorList>
    </citation>
    <scope>NUCLEOTIDE SEQUENCE [LARGE SCALE GENOMIC DNA]</scope>
</reference>
<proteinExistence type="predicted"/>
<evidence type="ECO:0000256" key="4">
    <source>
        <dbReference type="ARBA" id="ARBA00023053"/>
    </source>
</evidence>
<keyword evidence="2" id="KW-0813">Transport</keyword>
<dbReference type="InterPro" id="IPR038377">
    <property type="entry name" value="Na/Glc_symporter_sf"/>
</dbReference>
<dbReference type="Proteomes" id="UP001054945">
    <property type="component" value="Unassembled WGS sequence"/>
</dbReference>
<evidence type="ECO:0000256" key="6">
    <source>
        <dbReference type="ARBA" id="ARBA00023201"/>
    </source>
</evidence>
<feature type="transmembrane region" description="Helical" evidence="8">
    <location>
        <begin position="75"/>
        <end position="97"/>
    </location>
</feature>
<evidence type="ECO:0000256" key="7">
    <source>
        <dbReference type="SAM" id="MobiDB-lite"/>
    </source>
</evidence>
<evidence type="ECO:0000256" key="2">
    <source>
        <dbReference type="ARBA" id="ARBA00022448"/>
    </source>
</evidence>
<keyword evidence="8" id="KW-1133">Transmembrane helix</keyword>
<dbReference type="InterPro" id="IPR051163">
    <property type="entry name" value="Sodium:Solute_Symporter_SSF"/>
</dbReference>
<dbReference type="EMBL" id="BPLR01010887">
    <property type="protein sequence ID" value="GIY42720.1"/>
    <property type="molecule type" value="Genomic_DNA"/>
</dbReference>
<evidence type="ECO:0000256" key="5">
    <source>
        <dbReference type="ARBA" id="ARBA00023065"/>
    </source>
</evidence>
<evidence type="ECO:0000256" key="8">
    <source>
        <dbReference type="SAM" id="Phobius"/>
    </source>
</evidence>
<keyword evidence="5" id="KW-0406">Ion transport</keyword>
<gene>
    <name evidence="9" type="ORF">CEXT_411731</name>
</gene>
<keyword evidence="8" id="KW-0472">Membrane</keyword>
<evidence type="ECO:0000313" key="9">
    <source>
        <dbReference type="EMBL" id="GIY42720.1"/>
    </source>
</evidence>
<protein>
    <submittedName>
        <fullName evidence="9">Uncharacterized protein</fullName>
    </submittedName>
</protein>
<keyword evidence="8" id="KW-0812">Transmembrane</keyword>
<feature type="transmembrane region" description="Helical" evidence="8">
    <location>
        <begin position="109"/>
        <end position="128"/>
    </location>
</feature>
<feature type="compositionally biased region" description="Basic residues" evidence="7">
    <location>
        <begin position="1"/>
        <end position="15"/>
    </location>
</feature>
<comment type="caution">
    <text evidence="9">The sequence shown here is derived from an EMBL/GenBank/DDBJ whole genome shotgun (WGS) entry which is preliminary data.</text>
</comment>
<sequence length="295" mass="32906">MQRRAKRASPARRRMNIPVLNPGLSKDARHQRCVRNGGLRRVQPDAAHLSWGGRVVRHRRSQEDQHPGLSVGESLARCLSVAMSVLASCMSAITLLGTPAEVYRFGTQYIMILVAFCLVIPATAYLYLPVFYNLGLTSAYETCSRETVMFGSQESWVDGIWISKLLIKKRCFDSVFLLPRAAVSQLCENNRDHRLHFTHGSLSSGRTPMSVTCNSSCTYVGASILLFKMDSSILGCRAVLVPVLPSELTMNCELRSEKVTMQPLKQFAFRPLPVRNTFLIRPQRCSAVPIRSAST</sequence>
<dbReference type="AlphaFoldDB" id="A0AAV4T8Y0"/>